<dbReference type="eggNOG" id="COG3637">
    <property type="taxonomic scope" value="Bacteria"/>
</dbReference>
<evidence type="ECO:0000313" key="9">
    <source>
        <dbReference type="EMBL" id="AHG91666.1"/>
    </source>
</evidence>
<dbReference type="KEGG" id="gba:J421_4129"/>
<sequence>MHITTRKTLLGALVLAAGVAACTDVTVEPKSTVSSANIFSDTTSYKAFLAKIYGGLALTGQQGPAGNASTQDIKGIDEGFSHYLRLLWQMEELPTDEVAIAWGGDAGLTDMNTQLWSSNNQFLVAMYYRIYFQVGMANEFLRQTTPEQLASRGVGGTLASDIKTYRAEARFLRALSYWHAIDLFGPVPLVTEENALGKTPPQQATRQQVYDFVVSELNAVRGDLPAPKGGQYGRADQGAVAMLLAKVYLNAGVYTGTPHYAEALAEVQKVIGSGAYSLDPNFIRMFRADNDKSPELIFVVPQDALHTQSYGGTTFLTHAAVGGSMDAGKLGLDGGWWGTRLKPEAYNLITSTGASDKRASVLYTAGQTVAMPNLTDFTNGIGYLKFVNVTSSGGPPQGNQFSDVDYPMFRLGDAYLMYAELVLRGAGGTRAQALDYVNQLRRRAFGNNSGDITDAQLTLNFILDERGRELQWEGHRRTDLIRFDRFTTSGVWAWKGNVVTGKTTEAFRNLYPLPASELLANPNLKQNPGY</sequence>
<dbReference type="STRING" id="861299.J421_4129"/>
<organism evidence="9 10">
    <name type="scientific">Gemmatirosa kalamazoonensis</name>
    <dbReference type="NCBI Taxonomy" id="861299"/>
    <lineage>
        <taxon>Bacteria</taxon>
        <taxon>Pseudomonadati</taxon>
        <taxon>Gemmatimonadota</taxon>
        <taxon>Gemmatimonadia</taxon>
        <taxon>Gemmatimonadales</taxon>
        <taxon>Gemmatimonadaceae</taxon>
        <taxon>Gemmatirosa</taxon>
    </lineage>
</organism>
<dbReference type="RefSeq" id="WP_025413109.1">
    <property type="nucleotide sequence ID" value="NZ_CP007128.1"/>
</dbReference>
<dbReference type="EMBL" id="CP007128">
    <property type="protein sequence ID" value="AHG91666.1"/>
    <property type="molecule type" value="Genomic_DNA"/>
</dbReference>
<dbReference type="Gene3D" id="1.25.40.390">
    <property type="match status" value="1"/>
</dbReference>
<reference evidence="9 10" key="1">
    <citation type="journal article" date="2014" name="Genome Announc.">
        <title>Genome Sequence and Methylome of Soil Bacterium Gemmatirosa kalamazoonensis KBS708T, a Member of the Rarely Cultivated Gemmatimonadetes Phylum.</title>
        <authorList>
            <person name="Debruyn J.M."/>
            <person name="Radosevich M."/>
            <person name="Wommack K.E."/>
            <person name="Polson S.W."/>
            <person name="Hauser L.J."/>
            <person name="Fawaz M.N."/>
            <person name="Korlach J."/>
            <person name="Tsai Y.C."/>
        </authorList>
    </citation>
    <scope>NUCLEOTIDE SEQUENCE [LARGE SCALE GENOMIC DNA]</scope>
    <source>
        <strain evidence="9 10">KBS708</strain>
    </source>
</reference>
<dbReference type="InParanoid" id="W0RLL7"/>
<evidence type="ECO:0000259" key="7">
    <source>
        <dbReference type="Pfam" id="PF07980"/>
    </source>
</evidence>
<dbReference type="Pfam" id="PF14322">
    <property type="entry name" value="SusD-like_3"/>
    <property type="match status" value="1"/>
</dbReference>
<dbReference type="InterPro" id="IPR012944">
    <property type="entry name" value="SusD_RagB_dom"/>
</dbReference>
<evidence type="ECO:0000256" key="6">
    <source>
        <dbReference type="SAM" id="SignalP"/>
    </source>
</evidence>
<dbReference type="GO" id="GO:0009279">
    <property type="term" value="C:cell outer membrane"/>
    <property type="evidence" value="ECO:0007669"/>
    <property type="project" value="UniProtKB-SubCell"/>
</dbReference>
<comment type="subcellular location">
    <subcellularLocation>
        <location evidence="1">Cell outer membrane</location>
    </subcellularLocation>
</comment>
<evidence type="ECO:0000259" key="8">
    <source>
        <dbReference type="Pfam" id="PF14322"/>
    </source>
</evidence>
<dbReference type="Gene3D" id="1.10.3780.10">
    <property type="entry name" value="SusD-like"/>
    <property type="match status" value="1"/>
</dbReference>
<accession>W0RLL7</accession>
<dbReference type="InterPro" id="IPR033985">
    <property type="entry name" value="SusD-like_N"/>
</dbReference>
<evidence type="ECO:0000256" key="2">
    <source>
        <dbReference type="ARBA" id="ARBA00006275"/>
    </source>
</evidence>
<proteinExistence type="inferred from homology"/>
<evidence type="ECO:0000256" key="4">
    <source>
        <dbReference type="ARBA" id="ARBA00023136"/>
    </source>
</evidence>
<dbReference type="Pfam" id="PF07980">
    <property type="entry name" value="SusD_RagB"/>
    <property type="match status" value="1"/>
</dbReference>
<dbReference type="AlphaFoldDB" id="W0RLL7"/>
<evidence type="ECO:0000313" key="10">
    <source>
        <dbReference type="Proteomes" id="UP000019151"/>
    </source>
</evidence>
<keyword evidence="3 6" id="KW-0732">Signal</keyword>
<keyword evidence="4" id="KW-0472">Membrane</keyword>
<dbReference type="InterPro" id="IPR011990">
    <property type="entry name" value="TPR-like_helical_dom_sf"/>
</dbReference>
<protein>
    <submittedName>
        <fullName evidence="9">RagB/SusD domain-containing protein</fullName>
    </submittedName>
</protein>
<name>W0RLL7_9BACT</name>
<dbReference type="OrthoDB" id="9792139at2"/>
<evidence type="ECO:0000256" key="1">
    <source>
        <dbReference type="ARBA" id="ARBA00004442"/>
    </source>
</evidence>
<keyword evidence="5" id="KW-0998">Cell outer membrane</keyword>
<dbReference type="Proteomes" id="UP000019151">
    <property type="component" value="Chromosome"/>
</dbReference>
<dbReference type="CDD" id="cd08977">
    <property type="entry name" value="SusD"/>
    <property type="match status" value="1"/>
</dbReference>
<dbReference type="HOGENOM" id="CLU_015553_1_2_0"/>
<comment type="similarity">
    <text evidence="2">Belongs to the SusD family.</text>
</comment>
<dbReference type="Gene3D" id="1.25.40.10">
    <property type="entry name" value="Tetratricopeptide repeat domain"/>
    <property type="match status" value="1"/>
</dbReference>
<feature type="signal peptide" evidence="6">
    <location>
        <begin position="1"/>
        <end position="22"/>
    </location>
</feature>
<feature type="domain" description="RagB/SusD" evidence="7">
    <location>
        <begin position="362"/>
        <end position="530"/>
    </location>
</feature>
<feature type="domain" description="SusD-like N-terminal" evidence="8">
    <location>
        <begin position="101"/>
        <end position="249"/>
    </location>
</feature>
<dbReference type="SUPFAM" id="SSF48452">
    <property type="entry name" value="TPR-like"/>
    <property type="match status" value="1"/>
</dbReference>
<dbReference type="PATRIC" id="fig|861299.3.peg.4184"/>
<feature type="chain" id="PRO_5004794263" evidence="6">
    <location>
        <begin position="23"/>
        <end position="530"/>
    </location>
</feature>
<gene>
    <name evidence="9" type="ORF">J421_4129</name>
</gene>
<evidence type="ECO:0000256" key="3">
    <source>
        <dbReference type="ARBA" id="ARBA00022729"/>
    </source>
</evidence>
<keyword evidence="10" id="KW-1185">Reference proteome</keyword>
<dbReference type="PROSITE" id="PS51257">
    <property type="entry name" value="PROKAR_LIPOPROTEIN"/>
    <property type="match status" value="1"/>
</dbReference>
<evidence type="ECO:0000256" key="5">
    <source>
        <dbReference type="ARBA" id="ARBA00023237"/>
    </source>
</evidence>